<name>A0AAD7ZIL7_DIPPU</name>
<proteinExistence type="predicted"/>
<dbReference type="EMBL" id="JASPKZ010008052">
    <property type="protein sequence ID" value="KAJ9581017.1"/>
    <property type="molecule type" value="Genomic_DNA"/>
</dbReference>
<comment type="caution">
    <text evidence="2">The sequence shown here is derived from an EMBL/GenBank/DDBJ whole genome shotgun (WGS) entry which is preliminary data.</text>
</comment>
<sequence length="63" mass="7422">NYHLAYCYIEHTILIQAFNRFKLKLIGIWSQLAAIYFLLYIKTFSLKCVDFTALVVETPLFSD</sequence>
<organism evidence="2 3">
    <name type="scientific">Diploptera punctata</name>
    <name type="common">Pacific beetle cockroach</name>
    <dbReference type="NCBI Taxonomy" id="6984"/>
    <lineage>
        <taxon>Eukaryota</taxon>
        <taxon>Metazoa</taxon>
        <taxon>Ecdysozoa</taxon>
        <taxon>Arthropoda</taxon>
        <taxon>Hexapoda</taxon>
        <taxon>Insecta</taxon>
        <taxon>Pterygota</taxon>
        <taxon>Neoptera</taxon>
        <taxon>Polyneoptera</taxon>
        <taxon>Dictyoptera</taxon>
        <taxon>Blattodea</taxon>
        <taxon>Blaberoidea</taxon>
        <taxon>Blaberidae</taxon>
        <taxon>Diplopterinae</taxon>
        <taxon>Diploptera</taxon>
    </lineage>
</organism>
<keyword evidence="1" id="KW-0472">Membrane</keyword>
<reference evidence="2" key="2">
    <citation type="submission" date="2023-05" db="EMBL/GenBank/DDBJ databases">
        <authorList>
            <person name="Fouks B."/>
        </authorList>
    </citation>
    <scope>NUCLEOTIDE SEQUENCE</scope>
    <source>
        <strain evidence="2">Stay&amp;Tobe</strain>
        <tissue evidence="2">Testes</tissue>
    </source>
</reference>
<protein>
    <submittedName>
        <fullName evidence="2">Uncharacterized protein</fullName>
    </submittedName>
</protein>
<evidence type="ECO:0000313" key="3">
    <source>
        <dbReference type="Proteomes" id="UP001233999"/>
    </source>
</evidence>
<keyword evidence="3" id="KW-1185">Reference proteome</keyword>
<evidence type="ECO:0000256" key="1">
    <source>
        <dbReference type="SAM" id="Phobius"/>
    </source>
</evidence>
<dbReference type="AlphaFoldDB" id="A0AAD7ZIL7"/>
<dbReference type="Proteomes" id="UP001233999">
    <property type="component" value="Unassembled WGS sequence"/>
</dbReference>
<gene>
    <name evidence="2" type="ORF">L9F63_023804</name>
</gene>
<feature type="non-terminal residue" evidence="2">
    <location>
        <position position="63"/>
    </location>
</feature>
<reference evidence="2" key="1">
    <citation type="journal article" date="2023" name="IScience">
        <title>Live-bearing cockroach genome reveals convergent evolutionary mechanisms linked to viviparity in insects and beyond.</title>
        <authorList>
            <person name="Fouks B."/>
            <person name="Harrison M.C."/>
            <person name="Mikhailova A.A."/>
            <person name="Marchal E."/>
            <person name="English S."/>
            <person name="Carruthers M."/>
            <person name="Jennings E.C."/>
            <person name="Chiamaka E.L."/>
            <person name="Frigard R.A."/>
            <person name="Pippel M."/>
            <person name="Attardo G.M."/>
            <person name="Benoit J.B."/>
            <person name="Bornberg-Bauer E."/>
            <person name="Tobe S.S."/>
        </authorList>
    </citation>
    <scope>NUCLEOTIDE SEQUENCE</scope>
    <source>
        <strain evidence="2">Stay&amp;Tobe</strain>
    </source>
</reference>
<feature type="non-terminal residue" evidence="2">
    <location>
        <position position="1"/>
    </location>
</feature>
<feature type="transmembrane region" description="Helical" evidence="1">
    <location>
        <begin position="21"/>
        <end position="41"/>
    </location>
</feature>
<evidence type="ECO:0000313" key="2">
    <source>
        <dbReference type="EMBL" id="KAJ9581017.1"/>
    </source>
</evidence>
<keyword evidence="1" id="KW-1133">Transmembrane helix</keyword>
<accession>A0AAD7ZIL7</accession>
<keyword evidence="1" id="KW-0812">Transmembrane</keyword>